<proteinExistence type="inferred from homology"/>
<dbReference type="EMBL" id="JABANU010000020">
    <property type="protein sequence ID" value="MBI5975593.1"/>
    <property type="molecule type" value="Genomic_DNA"/>
</dbReference>
<dbReference type="SUPFAM" id="SSF89550">
    <property type="entry name" value="PHP domain-like"/>
    <property type="match status" value="1"/>
</dbReference>
<dbReference type="PANTHER" id="PTHR39181">
    <property type="entry name" value="TYROSINE-PROTEIN PHOSPHATASE YWQE"/>
    <property type="match status" value="1"/>
</dbReference>
<name>A0ABS0TA17_9STAP</name>
<evidence type="ECO:0000256" key="1">
    <source>
        <dbReference type="ARBA" id="ARBA00005750"/>
    </source>
</evidence>
<dbReference type="EC" id="3.1.3.48" evidence="5"/>
<dbReference type="PIRSF" id="PIRSF016557">
    <property type="entry name" value="Caps_synth_CpsB"/>
    <property type="match status" value="1"/>
</dbReference>
<evidence type="ECO:0000256" key="5">
    <source>
        <dbReference type="PIRNR" id="PIRNR016557"/>
    </source>
</evidence>
<accession>A0ABS0TA17</accession>
<sequence length="256" mass="29177">MIDIHNHILIGVDDGPQSEEAMLALLKQAHAQGIKGIVATPHHLHPRFENEAQKVMDELKKLRAHPIVQQLDIQLYPGQEVRITDEILKGLDQKTIIGINHSRYLLIEFPSNEVPLYTKRLFFELQQRGHVPIIAHPERNKAIMNNPELLYELVSNGALSQLTAGSLLGTYGKTIQRLAHQLMTHHLTHVIASDAHATEVRPFQLQTILEDSKLKKDRECIQDLIHNGTKIVEDKEIKRNMPLKPTSKRKKFLGLF</sequence>
<protein>
    <recommendedName>
        <fullName evidence="5">Tyrosine-protein phosphatase</fullName>
        <ecNumber evidence="5">3.1.3.48</ecNumber>
    </recommendedName>
</protein>
<dbReference type="InterPro" id="IPR016195">
    <property type="entry name" value="Pol/histidinol_Pase-like"/>
</dbReference>
<evidence type="ECO:0000313" key="7">
    <source>
        <dbReference type="Proteomes" id="UP000751852"/>
    </source>
</evidence>
<comment type="caution">
    <text evidence="6">The sequence shown here is derived from an EMBL/GenBank/DDBJ whole genome shotgun (WGS) entry which is preliminary data.</text>
</comment>
<dbReference type="PANTHER" id="PTHR39181:SF1">
    <property type="entry name" value="TYROSINE-PROTEIN PHOSPHATASE YWQE"/>
    <property type="match status" value="1"/>
</dbReference>
<keyword evidence="7" id="KW-1185">Reference proteome</keyword>
<dbReference type="Gene3D" id="3.20.20.140">
    <property type="entry name" value="Metal-dependent hydrolases"/>
    <property type="match status" value="1"/>
</dbReference>
<gene>
    <name evidence="6" type="ORF">HHH54_08285</name>
</gene>
<dbReference type="Pfam" id="PF19567">
    <property type="entry name" value="CpsB_CapC"/>
    <property type="match status" value="1"/>
</dbReference>
<dbReference type="RefSeq" id="WP_198618368.1">
    <property type="nucleotide sequence ID" value="NZ_JABANU010000020.1"/>
</dbReference>
<keyword evidence="3 5" id="KW-0904">Protein phosphatase</keyword>
<dbReference type="InterPro" id="IPR016667">
    <property type="entry name" value="Caps_polysacc_synth_CpsB/CapC"/>
</dbReference>
<evidence type="ECO:0000256" key="3">
    <source>
        <dbReference type="ARBA" id="ARBA00022912"/>
    </source>
</evidence>
<dbReference type="Proteomes" id="UP000751852">
    <property type="component" value="Unassembled WGS sequence"/>
</dbReference>
<keyword evidence="2 5" id="KW-0378">Hydrolase</keyword>
<reference evidence="6 7" key="1">
    <citation type="submission" date="2020-04" db="EMBL/GenBank/DDBJ databases">
        <title>Staphylococcus species from domestic dog.</title>
        <authorList>
            <person name="Paterson G.K."/>
        </authorList>
    </citation>
    <scope>NUCLEOTIDE SEQUENCE [LARGE SCALE GENOMIC DNA]</scope>
    <source>
        <strain evidence="6 7">H16/1A</strain>
    </source>
</reference>
<comment type="similarity">
    <text evidence="1 5">Belongs to the metallo-dependent hydrolases superfamily. CpsB/CapC family.</text>
</comment>
<evidence type="ECO:0000256" key="2">
    <source>
        <dbReference type="ARBA" id="ARBA00022801"/>
    </source>
</evidence>
<evidence type="ECO:0000256" key="4">
    <source>
        <dbReference type="ARBA" id="ARBA00051722"/>
    </source>
</evidence>
<evidence type="ECO:0000313" key="6">
    <source>
        <dbReference type="EMBL" id="MBI5975593.1"/>
    </source>
</evidence>
<organism evidence="6 7">
    <name type="scientific">Staphylococcus canis</name>
    <dbReference type="NCBI Taxonomy" id="2724942"/>
    <lineage>
        <taxon>Bacteria</taxon>
        <taxon>Bacillati</taxon>
        <taxon>Bacillota</taxon>
        <taxon>Bacilli</taxon>
        <taxon>Bacillales</taxon>
        <taxon>Staphylococcaceae</taxon>
        <taxon>Staphylococcus</taxon>
    </lineage>
</organism>
<comment type="catalytic activity">
    <reaction evidence="4 5">
        <text>O-phospho-L-tyrosyl-[protein] + H2O = L-tyrosyl-[protein] + phosphate</text>
        <dbReference type="Rhea" id="RHEA:10684"/>
        <dbReference type="Rhea" id="RHEA-COMP:10136"/>
        <dbReference type="Rhea" id="RHEA-COMP:20101"/>
        <dbReference type="ChEBI" id="CHEBI:15377"/>
        <dbReference type="ChEBI" id="CHEBI:43474"/>
        <dbReference type="ChEBI" id="CHEBI:46858"/>
        <dbReference type="ChEBI" id="CHEBI:61978"/>
        <dbReference type="EC" id="3.1.3.48"/>
    </reaction>
</comment>